<dbReference type="Proteomes" id="UP000325289">
    <property type="component" value="Unassembled WGS sequence"/>
</dbReference>
<dbReference type="Pfam" id="PF04403">
    <property type="entry name" value="PqiA"/>
    <property type="match status" value="1"/>
</dbReference>
<accession>A0A1I2A3P5</accession>
<keyword evidence="2" id="KW-1003">Cell membrane</keyword>
<evidence type="ECO:0000313" key="9">
    <source>
        <dbReference type="Proteomes" id="UP000325289"/>
    </source>
</evidence>
<comment type="subcellular location">
    <subcellularLocation>
        <location evidence="1">Cell inner membrane</location>
    </subcellularLocation>
</comment>
<proteinExistence type="predicted"/>
<evidence type="ECO:0000256" key="2">
    <source>
        <dbReference type="ARBA" id="ARBA00022475"/>
    </source>
</evidence>
<evidence type="ECO:0000313" key="8">
    <source>
        <dbReference type="EMBL" id="SFE38399.1"/>
    </source>
</evidence>
<evidence type="ECO:0000256" key="1">
    <source>
        <dbReference type="ARBA" id="ARBA00004533"/>
    </source>
</evidence>
<evidence type="ECO:0000256" key="6">
    <source>
        <dbReference type="ARBA" id="ARBA00023136"/>
    </source>
</evidence>
<dbReference type="OrthoDB" id="9800207at2"/>
<keyword evidence="5 7" id="KW-1133">Transmembrane helix</keyword>
<keyword evidence="4 7" id="KW-0812">Transmembrane</keyword>
<gene>
    <name evidence="8" type="ORF">SAMN04515678_10974</name>
</gene>
<dbReference type="AlphaFoldDB" id="A0A1I2A3P5"/>
<dbReference type="PANTHER" id="PTHR30462:SF3">
    <property type="entry name" value="INTERMEMBRANE TRANSPORT PROTEIN PQIA"/>
    <property type="match status" value="1"/>
</dbReference>
<keyword evidence="6 7" id="KW-0472">Membrane</keyword>
<name>A0A1I2A3P5_9RHOB</name>
<feature type="transmembrane region" description="Helical" evidence="7">
    <location>
        <begin position="149"/>
        <end position="170"/>
    </location>
</feature>
<evidence type="ECO:0000256" key="4">
    <source>
        <dbReference type="ARBA" id="ARBA00022692"/>
    </source>
</evidence>
<evidence type="ECO:0000256" key="3">
    <source>
        <dbReference type="ARBA" id="ARBA00022519"/>
    </source>
</evidence>
<feature type="transmembrane region" description="Helical" evidence="7">
    <location>
        <begin position="103"/>
        <end position="128"/>
    </location>
</feature>
<feature type="transmembrane region" description="Helical" evidence="7">
    <location>
        <begin position="55"/>
        <end position="75"/>
    </location>
</feature>
<evidence type="ECO:0000256" key="5">
    <source>
        <dbReference type="ARBA" id="ARBA00022989"/>
    </source>
</evidence>
<keyword evidence="3" id="KW-0997">Cell inner membrane</keyword>
<dbReference type="InterPro" id="IPR051800">
    <property type="entry name" value="PqiA-PqiB_transport"/>
</dbReference>
<dbReference type="GO" id="GO:0005886">
    <property type="term" value="C:plasma membrane"/>
    <property type="evidence" value="ECO:0007669"/>
    <property type="project" value="UniProtKB-SubCell"/>
</dbReference>
<evidence type="ECO:0000256" key="7">
    <source>
        <dbReference type="SAM" id="Phobius"/>
    </source>
</evidence>
<reference evidence="8 9" key="1">
    <citation type="submission" date="2016-10" db="EMBL/GenBank/DDBJ databases">
        <authorList>
            <person name="Varghese N."/>
            <person name="Submissions S."/>
        </authorList>
    </citation>
    <scope>NUCLEOTIDE SEQUENCE [LARGE SCALE GENOMIC DNA]</scope>
    <source>
        <strain evidence="9">YIM D21,KCTC 23444,ACCC 10710</strain>
    </source>
</reference>
<dbReference type="PANTHER" id="PTHR30462">
    <property type="entry name" value="INTERMEMBRANE TRANSPORT PROTEIN PQIB-RELATED"/>
    <property type="match status" value="1"/>
</dbReference>
<organism evidence="8 9">
    <name type="scientific">Roseivivax sediminis</name>
    <dbReference type="NCBI Taxonomy" id="936889"/>
    <lineage>
        <taxon>Bacteria</taxon>
        <taxon>Pseudomonadati</taxon>
        <taxon>Pseudomonadota</taxon>
        <taxon>Alphaproteobacteria</taxon>
        <taxon>Rhodobacterales</taxon>
        <taxon>Roseobacteraceae</taxon>
        <taxon>Roseivivax</taxon>
    </lineage>
</organism>
<sequence length="223" mass="24177">MVGMEIAGNTPRLTAREAGLVACRSCARVWTPDHARCGRCGARLQSRDPGSLQRVWAWWIAGLTCYVPANLYPMLITDTLLHESANTIVGGAVEIASHGSYGIAAIILIASVLIPVGKFLAIAFLAITARHGSRVDPGKRQHLYEIVEFIGRWSMIDVFVVAILSALVQLSSVASIHPGSAALTFALSVIFTMLSAQSFDSRLIWDDVRARRIAARHRKDVSA</sequence>
<dbReference type="EMBL" id="FOMS01000009">
    <property type="protein sequence ID" value="SFE38399.1"/>
    <property type="molecule type" value="Genomic_DNA"/>
</dbReference>
<keyword evidence="9" id="KW-1185">Reference proteome</keyword>
<protein>
    <submittedName>
        <fullName evidence="8">Paraquat-inducible protein A</fullName>
    </submittedName>
</protein>
<feature type="transmembrane region" description="Helical" evidence="7">
    <location>
        <begin position="176"/>
        <end position="194"/>
    </location>
</feature>
<dbReference type="InterPro" id="IPR007498">
    <property type="entry name" value="PqiA-like"/>
</dbReference>